<dbReference type="PROSITE" id="PS51078">
    <property type="entry name" value="ICLR_ED"/>
    <property type="match status" value="1"/>
</dbReference>
<evidence type="ECO:0000256" key="2">
    <source>
        <dbReference type="ARBA" id="ARBA00023125"/>
    </source>
</evidence>
<evidence type="ECO:0000313" key="6">
    <source>
        <dbReference type="EMBL" id="MCF2528720.1"/>
    </source>
</evidence>
<dbReference type="GO" id="GO:0045892">
    <property type="term" value="P:negative regulation of DNA-templated transcription"/>
    <property type="evidence" value="ECO:0007669"/>
    <property type="project" value="TreeGrafter"/>
</dbReference>
<dbReference type="InterPro" id="IPR005471">
    <property type="entry name" value="Tscrpt_reg_IclR_N"/>
</dbReference>
<dbReference type="InterPro" id="IPR029016">
    <property type="entry name" value="GAF-like_dom_sf"/>
</dbReference>
<evidence type="ECO:0000313" key="7">
    <source>
        <dbReference type="Proteomes" id="UP001165378"/>
    </source>
</evidence>
<accession>A0AA41U0Q9</accession>
<dbReference type="GO" id="GO:0003700">
    <property type="term" value="F:DNA-binding transcription factor activity"/>
    <property type="evidence" value="ECO:0007669"/>
    <property type="project" value="TreeGrafter"/>
</dbReference>
<dbReference type="SUPFAM" id="SSF46785">
    <property type="entry name" value="Winged helix' DNA-binding domain"/>
    <property type="match status" value="1"/>
</dbReference>
<dbReference type="PANTHER" id="PTHR30136">
    <property type="entry name" value="HELIX-TURN-HELIX TRANSCRIPTIONAL REGULATOR, ICLR FAMILY"/>
    <property type="match status" value="1"/>
</dbReference>
<dbReference type="PROSITE" id="PS51077">
    <property type="entry name" value="HTH_ICLR"/>
    <property type="match status" value="1"/>
</dbReference>
<dbReference type="PANTHER" id="PTHR30136:SF39">
    <property type="entry name" value="TRANSCRIPTIONAL REGULATORY PROTEIN"/>
    <property type="match status" value="1"/>
</dbReference>
<sequence>MSSVKEIRSVRNACLLLEEVARRQPVGVSDLARGTGIEKSAAHRLAVTLHAAGWLQRTADGRWYLAPGLLAVLRESSATSLVESARPLAEAARDATGETAMLVVPDGNRLVIAAVVESTHTLRVAVPAGSEMPAKSSSALRVIAARLPAEQLPGWRRVDPGLTDKVLRATRERGWGLNDNEVADGTRAVGAALCGADGLPLAALVVVGPSTRFGRDQMPRHGELLARLAAGWDGRRDAGDA</sequence>
<gene>
    <name evidence="6" type="ORF">LZ495_16075</name>
</gene>
<dbReference type="Pfam" id="PF01614">
    <property type="entry name" value="IclR_C"/>
    <property type="match status" value="1"/>
</dbReference>
<keyword evidence="1" id="KW-0805">Transcription regulation</keyword>
<evidence type="ECO:0000259" key="5">
    <source>
        <dbReference type="PROSITE" id="PS51078"/>
    </source>
</evidence>
<evidence type="ECO:0000259" key="4">
    <source>
        <dbReference type="PROSITE" id="PS51077"/>
    </source>
</evidence>
<protein>
    <submittedName>
        <fullName evidence="6">IclR family transcriptional regulator</fullName>
    </submittedName>
</protein>
<organism evidence="6 7">
    <name type="scientific">Yinghuangia soli</name>
    <dbReference type="NCBI Taxonomy" id="2908204"/>
    <lineage>
        <taxon>Bacteria</taxon>
        <taxon>Bacillati</taxon>
        <taxon>Actinomycetota</taxon>
        <taxon>Actinomycetes</taxon>
        <taxon>Kitasatosporales</taxon>
        <taxon>Streptomycetaceae</taxon>
        <taxon>Yinghuangia</taxon>
    </lineage>
</organism>
<feature type="domain" description="IclR-ED" evidence="5">
    <location>
        <begin position="69"/>
        <end position="238"/>
    </location>
</feature>
<keyword evidence="7" id="KW-1185">Reference proteome</keyword>
<dbReference type="InterPro" id="IPR036388">
    <property type="entry name" value="WH-like_DNA-bd_sf"/>
</dbReference>
<dbReference type="AlphaFoldDB" id="A0AA41U0Q9"/>
<proteinExistence type="predicted"/>
<dbReference type="Pfam" id="PF09339">
    <property type="entry name" value="HTH_IclR"/>
    <property type="match status" value="1"/>
</dbReference>
<dbReference type="Gene3D" id="3.30.450.40">
    <property type="match status" value="1"/>
</dbReference>
<dbReference type="Proteomes" id="UP001165378">
    <property type="component" value="Unassembled WGS sequence"/>
</dbReference>
<dbReference type="GO" id="GO:0003677">
    <property type="term" value="F:DNA binding"/>
    <property type="evidence" value="ECO:0007669"/>
    <property type="project" value="UniProtKB-KW"/>
</dbReference>
<reference evidence="6" key="1">
    <citation type="submission" date="2022-01" db="EMBL/GenBank/DDBJ databases">
        <title>Genome-Based Taxonomic Classification of the Phylum Actinobacteria.</title>
        <authorList>
            <person name="Gao Y."/>
        </authorList>
    </citation>
    <scope>NUCLEOTIDE SEQUENCE</scope>
    <source>
        <strain evidence="6">KLBMP 8922</strain>
    </source>
</reference>
<comment type="caution">
    <text evidence="6">The sequence shown here is derived from an EMBL/GenBank/DDBJ whole genome shotgun (WGS) entry which is preliminary data.</text>
</comment>
<dbReference type="RefSeq" id="WP_235052890.1">
    <property type="nucleotide sequence ID" value="NZ_JAKFHA010000008.1"/>
</dbReference>
<dbReference type="InterPro" id="IPR014757">
    <property type="entry name" value="Tscrpt_reg_IclR_C"/>
</dbReference>
<keyword evidence="3" id="KW-0804">Transcription</keyword>
<dbReference type="SUPFAM" id="SSF55781">
    <property type="entry name" value="GAF domain-like"/>
    <property type="match status" value="1"/>
</dbReference>
<feature type="domain" description="HTH iclR-type" evidence="4">
    <location>
        <begin position="7"/>
        <end position="67"/>
    </location>
</feature>
<dbReference type="InterPro" id="IPR050707">
    <property type="entry name" value="HTH_MetabolicPath_Reg"/>
</dbReference>
<dbReference type="EMBL" id="JAKFHA010000008">
    <property type="protein sequence ID" value="MCF2528720.1"/>
    <property type="molecule type" value="Genomic_DNA"/>
</dbReference>
<evidence type="ECO:0000256" key="1">
    <source>
        <dbReference type="ARBA" id="ARBA00023015"/>
    </source>
</evidence>
<evidence type="ECO:0000256" key="3">
    <source>
        <dbReference type="ARBA" id="ARBA00023163"/>
    </source>
</evidence>
<dbReference type="Gene3D" id="1.10.10.10">
    <property type="entry name" value="Winged helix-like DNA-binding domain superfamily/Winged helix DNA-binding domain"/>
    <property type="match status" value="1"/>
</dbReference>
<name>A0AA41U0Q9_9ACTN</name>
<dbReference type="SMART" id="SM00346">
    <property type="entry name" value="HTH_ICLR"/>
    <property type="match status" value="1"/>
</dbReference>
<keyword evidence="2" id="KW-0238">DNA-binding</keyword>
<dbReference type="InterPro" id="IPR036390">
    <property type="entry name" value="WH_DNA-bd_sf"/>
</dbReference>